<evidence type="ECO:0000256" key="5">
    <source>
        <dbReference type="SAM" id="SignalP"/>
    </source>
</evidence>
<reference evidence="7" key="1">
    <citation type="submission" date="2018-01" db="EMBL/GenBank/DDBJ databases">
        <authorList>
            <person name="Mao J.F."/>
        </authorList>
    </citation>
    <scope>NUCLEOTIDE SEQUENCE</scope>
    <source>
        <strain evidence="7">Huo1</strain>
        <tissue evidence="7">Leaf</tissue>
    </source>
</reference>
<feature type="short sequence motif" description="GXGXXG" evidence="3">
    <location>
        <begin position="41"/>
        <end position="46"/>
    </location>
</feature>
<comment type="domain">
    <text evidence="4">The nitrogen atoms of the two glycine residues in the GGXR motif define the oxyanion hole, and stabilize the oxyanion that forms during the nucleophilic attack by the catalytic serine during substrate cleavage.</text>
</comment>
<feature type="short sequence motif" description="DGA/G" evidence="3">
    <location>
        <begin position="199"/>
        <end position="201"/>
    </location>
</feature>
<feature type="domain" description="PNPLA" evidence="6">
    <location>
        <begin position="37"/>
        <end position="212"/>
    </location>
</feature>
<evidence type="ECO:0000313" key="7">
    <source>
        <dbReference type="EMBL" id="KAG6392916.1"/>
    </source>
</evidence>
<proteinExistence type="inferred from homology"/>
<dbReference type="GO" id="GO:0016042">
    <property type="term" value="P:lipid catabolic process"/>
    <property type="evidence" value="ECO:0007669"/>
    <property type="project" value="UniProtKB-KW"/>
</dbReference>
<evidence type="ECO:0000313" key="8">
    <source>
        <dbReference type="Proteomes" id="UP000298416"/>
    </source>
</evidence>
<comment type="caution">
    <text evidence="3">Lacks conserved residue(s) required for the propagation of feature annotation.</text>
</comment>
<evidence type="ECO:0000259" key="6">
    <source>
        <dbReference type="PROSITE" id="PS51635"/>
    </source>
</evidence>
<dbReference type="InterPro" id="IPR002641">
    <property type="entry name" value="PNPLA_dom"/>
</dbReference>
<evidence type="ECO:0000256" key="1">
    <source>
        <dbReference type="ARBA" id="ARBA00010240"/>
    </source>
</evidence>
<dbReference type="PANTHER" id="PTHR32176:SF99">
    <property type="entry name" value="PATATIN"/>
    <property type="match status" value="1"/>
</dbReference>
<name>A0A8X8WDZ1_SALSN</name>
<dbReference type="PROSITE" id="PS51635">
    <property type="entry name" value="PNPLA"/>
    <property type="match status" value="1"/>
</dbReference>
<dbReference type="Proteomes" id="UP000298416">
    <property type="component" value="Unassembled WGS sequence"/>
</dbReference>
<keyword evidence="5" id="KW-0732">Signal</keyword>
<keyword evidence="8" id="KW-1185">Reference proteome</keyword>
<comment type="caution">
    <text evidence="7">The sequence shown here is derived from an EMBL/GenBank/DDBJ whole genome shotgun (WGS) entry which is preliminary data.</text>
</comment>
<dbReference type="GO" id="GO:0047372">
    <property type="term" value="F:monoacylglycerol lipase activity"/>
    <property type="evidence" value="ECO:0007669"/>
    <property type="project" value="TreeGrafter"/>
</dbReference>
<comment type="similarity">
    <text evidence="1 4">Belongs to the patatin family.</text>
</comment>
<keyword evidence="4" id="KW-0378">Hydrolase</keyword>
<dbReference type="EC" id="3.1.1.-" evidence="4"/>
<feature type="chain" id="PRO_5036498844" description="Patatin" evidence="5">
    <location>
        <begin position="28"/>
        <end position="281"/>
    </location>
</feature>
<dbReference type="SUPFAM" id="SSF52151">
    <property type="entry name" value="FabD/lysophospholipase-like"/>
    <property type="match status" value="1"/>
</dbReference>
<protein>
    <recommendedName>
        <fullName evidence="4">Patatin</fullName>
        <ecNumber evidence="4">3.1.1.-</ecNumber>
    </recommendedName>
</protein>
<organism evidence="7">
    <name type="scientific">Salvia splendens</name>
    <name type="common">Scarlet sage</name>
    <dbReference type="NCBI Taxonomy" id="180675"/>
    <lineage>
        <taxon>Eukaryota</taxon>
        <taxon>Viridiplantae</taxon>
        <taxon>Streptophyta</taxon>
        <taxon>Embryophyta</taxon>
        <taxon>Tracheophyta</taxon>
        <taxon>Spermatophyta</taxon>
        <taxon>Magnoliopsida</taxon>
        <taxon>eudicotyledons</taxon>
        <taxon>Gunneridae</taxon>
        <taxon>Pentapetalae</taxon>
        <taxon>asterids</taxon>
        <taxon>lamiids</taxon>
        <taxon>Lamiales</taxon>
        <taxon>Lamiaceae</taxon>
        <taxon>Nepetoideae</taxon>
        <taxon>Mentheae</taxon>
        <taxon>Salviinae</taxon>
        <taxon>Salvia</taxon>
        <taxon>Salvia subgen. Calosphace</taxon>
        <taxon>core Calosphace</taxon>
    </lineage>
</organism>
<evidence type="ECO:0000256" key="4">
    <source>
        <dbReference type="RuleBase" id="RU361262"/>
    </source>
</evidence>
<evidence type="ECO:0000256" key="2">
    <source>
        <dbReference type="ARBA" id="ARBA00023098"/>
    </source>
</evidence>
<reference evidence="7" key="2">
    <citation type="submission" date="2020-08" db="EMBL/GenBank/DDBJ databases">
        <title>Plant Genome Project.</title>
        <authorList>
            <person name="Zhang R.-G."/>
        </authorList>
    </citation>
    <scope>NUCLEOTIDE SEQUENCE</scope>
    <source>
        <strain evidence="7">Huo1</strain>
        <tissue evidence="7">Leaf</tissue>
    </source>
</reference>
<dbReference type="AlphaFoldDB" id="A0A8X8WDZ1"/>
<dbReference type="PANTHER" id="PTHR32176">
    <property type="entry name" value="XYLOSE ISOMERASE"/>
    <property type="match status" value="1"/>
</dbReference>
<dbReference type="GO" id="GO:0004620">
    <property type="term" value="F:phospholipase activity"/>
    <property type="evidence" value="ECO:0007669"/>
    <property type="project" value="TreeGrafter"/>
</dbReference>
<dbReference type="Pfam" id="PF01734">
    <property type="entry name" value="Patatin"/>
    <property type="match status" value="1"/>
</dbReference>
<feature type="signal peptide" evidence="5">
    <location>
        <begin position="1"/>
        <end position="27"/>
    </location>
</feature>
<gene>
    <name evidence="7" type="ORF">SASPL_147144</name>
</gene>
<sequence>MEKMNFVFALNFVATLQLILVFPISNAQPKGRMATVLSIDGGGVRGIIPGTILGNLEGSKPNSSTSGLVATMLTTPGANNRPLYAAKDIPSFYIQHSPKIFPESRCSKQCCGKYLKSLAKGELGNHTLSQTLTNLVIPSFDIKRLIFSTIDVDGNQNLPTTVGLSDVCLSTSAAPTYLPPHYFEAQDANGRLHTFNLIDGGVAANNPEDNLAGDASSVDISTTKNMQTLMQVAQDLLKKTVSSVDLETGRSVPVPGGPTNEQALATFAKMLSDERKFRLTK</sequence>
<comment type="function">
    <text evidence="4">Lipolytic acyl hydrolase (LAH).</text>
</comment>
<keyword evidence="4" id="KW-0442">Lipid degradation</keyword>
<dbReference type="EMBL" id="PNBA02000018">
    <property type="protein sequence ID" value="KAG6392916.1"/>
    <property type="molecule type" value="Genomic_DNA"/>
</dbReference>
<keyword evidence="2 4" id="KW-0443">Lipid metabolism</keyword>
<accession>A0A8X8WDZ1</accession>
<dbReference type="Gene3D" id="3.40.1090.10">
    <property type="entry name" value="Cytosolic phospholipase A2 catalytic domain"/>
    <property type="match status" value="1"/>
</dbReference>
<dbReference type="InterPro" id="IPR016035">
    <property type="entry name" value="Acyl_Trfase/lysoPLipase"/>
</dbReference>
<evidence type="ECO:0000256" key="3">
    <source>
        <dbReference type="PROSITE-ProRule" id="PRU01161"/>
    </source>
</evidence>